<evidence type="ECO:0000313" key="4">
    <source>
        <dbReference type="Proteomes" id="UP000770785"/>
    </source>
</evidence>
<dbReference type="PANTHER" id="PTHR43179">
    <property type="entry name" value="RHAMNOSYLTRANSFERASE WBBL"/>
    <property type="match status" value="1"/>
</dbReference>
<keyword evidence="1" id="KW-1133">Transmembrane helix</keyword>
<feature type="transmembrane region" description="Helical" evidence="1">
    <location>
        <begin position="262"/>
        <end position="284"/>
    </location>
</feature>
<feature type="transmembrane region" description="Helical" evidence="1">
    <location>
        <begin position="323"/>
        <end position="342"/>
    </location>
</feature>
<reference evidence="3 4" key="1">
    <citation type="submission" date="2020-03" db="EMBL/GenBank/DDBJ databases">
        <title>Genomic Encyclopedia of Type Strains, Phase IV (KMG-IV): sequencing the most valuable type-strain genomes for metagenomic binning, comparative biology and taxonomic classification.</title>
        <authorList>
            <person name="Goeker M."/>
        </authorList>
    </citation>
    <scope>NUCLEOTIDE SEQUENCE [LARGE SCALE GENOMIC DNA]</scope>
    <source>
        <strain evidence="3 4">DSM 105096</strain>
    </source>
</reference>
<dbReference type="Proteomes" id="UP000770785">
    <property type="component" value="Unassembled WGS sequence"/>
</dbReference>
<dbReference type="PANTHER" id="PTHR43179:SF7">
    <property type="entry name" value="RHAMNOSYLTRANSFERASE WBBL"/>
    <property type="match status" value="1"/>
</dbReference>
<keyword evidence="1" id="KW-0812">Transmembrane</keyword>
<dbReference type="RefSeq" id="WP_168037605.1">
    <property type="nucleotide sequence ID" value="NZ_JAATJH010000003.1"/>
</dbReference>
<evidence type="ECO:0000313" key="3">
    <source>
        <dbReference type="EMBL" id="NJC26847.1"/>
    </source>
</evidence>
<dbReference type="CDD" id="cd04186">
    <property type="entry name" value="GT_2_like_c"/>
    <property type="match status" value="1"/>
</dbReference>
<feature type="transmembrane region" description="Helical" evidence="1">
    <location>
        <begin position="291"/>
        <end position="311"/>
    </location>
</feature>
<protein>
    <submittedName>
        <fullName evidence="3">GT2 family glycosyltransferase</fullName>
    </submittedName>
</protein>
<gene>
    <name evidence="3" type="ORF">GGR27_002357</name>
</gene>
<dbReference type="InterPro" id="IPR029044">
    <property type="entry name" value="Nucleotide-diphossugar_trans"/>
</dbReference>
<feature type="transmembrane region" description="Helical" evidence="1">
    <location>
        <begin position="354"/>
        <end position="372"/>
    </location>
</feature>
<accession>A0ABX0XCC7</accession>
<evidence type="ECO:0000256" key="1">
    <source>
        <dbReference type="SAM" id="Phobius"/>
    </source>
</evidence>
<sequence length="643" mass="72611">MQLSVVIVNYNVRYFLEQALLSVERAVRGMEAEVFVVDNNSVDNSVTMVRERFPWVEVIANEHNPGFAVANNQAIVRSSGKYVLILNPDTVVEEDTFRKCFAFMEANPVAGAVGVRMIDGTGQFLPESKRGLPTPWVAFTKAFGLARLFSKSPRFNGYHLGYLDEHETHEVGALAGAYMWMRSSALEKIGLLDEAFFMYGEDIDWSYRMTLGGYKNYYFPETTIIHYKGESTKRGSLNYVRVFYQAMIIFARKHFTGRQGNLFVLLMQVAIYVRALMTVVANVWRAFRFPLLDATGIYLGLLVIKLLWAGYHFGDVGYFNETINYVHFPAYTLLWITCVFLGGGYEKPFDLGRLFKSLGIGTLVLFSIYGLLPELYRPSRALLLLGAAWAASWMLIVRGVAHLATFGHLNFATDELPKMLIVGTVDEGNRALSLLQRVGARRNYLGRISVPAAINDSEAVGRAERLADFTEVYRAEELLFCSKDISNHQIQTWMSALGPAISYRILPEDSHTIIGSQGKNRTGTLYTIDVRWRIDEPVNRRGKWLLDRGLALLLLLTWPLHALFTWRGKLSFKNILGVLTGKKSWVGYAPVGQPQLNLPKIKPGVLNPAINQLVTDEETLRHLNVFYARDYSVGRDLAIVFGR</sequence>
<keyword evidence="4" id="KW-1185">Reference proteome</keyword>
<dbReference type="SUPFAM" id="SSF53448">
    <property type="entry name" value="Nucleotide-diphospho-sugar transferases"/>
    <property type="match status" value="1"/>
</dbReference>
<feature type="domain" description="Glycosyltransferase 2-like" evidence="2">
    <location>
        <begin position="4"/>
        <end position="140"/>
    </location>
</feature>
<name>A0ABX0XCC7_9BACT</name>
<evidence type="ECO:0000259" key="2">
    <source>
        <dbReference type="Pfam" id="PF00535"/>
    </source>
</evidence>
<proteinExistence type="predicted"/>
<keyword evidence="1" id="KW-0472">Membrane</keyword>
<feature type="transmembrane region" description="Helical" evidence="1">
    <location>
        <begin position="378"/>
        <end position="397"/>
    </location>
</feature>
<comment type="caution">
    <text evidence="3">The sequence shown here is derived from an EMBL/GenBank/DDBJ whole genome shotgun (WGS) entry which is preliminary data.</text>
</comment>
<dbReference type="Gene3D" id="3.90.550.10">
    <property type="entry name" value="Spore Coat Polysaccharide Biosynthesis Protein SpsA, Chain A"/>
    <property type="match status" value="1"/>
</dbReference>
<dbReference type="EMBL" id="JAATJH010000003">
    <property type="protein sequence ID" value="NJC26847.1"/>
    <property type="molecule type" value="Genomic_DNA"/>
</dbReference>
<organism evidence="3 4">
    <name type="scientific">Neolewinella antarctica</name>
    <dbReference type="NCBI Taxonomy" id="442734"/>
    <lineage>
        <taxon>Bacteria</taxon>
        <taxon>Pseudomonadati</taxon>
        <taxon>Bacteroidota</taxon>
        <taxon>Saprospiria</taxon>
        <taxon>Saprospirales</taxon>
        <taxon>Lewinellaceae</taxon>
        <taxon>Neolewinella</taxon>
    </lineage>
</organism>
<dbReference type="InterPro" id="IPR001173">
    <property type="entry name" value="Glyco_trans_2-like"/>
</dbReference>
<dbReference type="Pfam" id="PF00535">
    <property type="entry name" value="Glycos_transf_2"/>
    <property type="match status" value="1"/>
</dbReference>